<dbReference type="Ensembl" id="ENSNPET00000011084.1">
    <property type="protein sequence ID" value="ENSNPEP00000010806.1"/>
    <property type="gene ID" value="ENSNPEG00000008105.1"/>
</dbReference>
<dbReference type="SUPFAM" id="SSF57716">
    <property type="entry name" value="Glucocorticoid receptor-like (DNA-binding domain)"/>
    <property type="match status" value="1"/>
</dbReference>
<evidence type="ECO:0000256" key="4">
    <source>
        <dbReference type="PROSITE-ProRule" id="PRU00125"/>
    </source>
</evidence>
<dbReference type="Pfam" id="PF00412">
    <property type="entry name" value="LIM"/>
    <property type="match status" value="1"/>
</dbReference>
<evidence type="ECO:0000313" key="8">
    <source>
        <dbReference type="Proteomes" id="UP000694420"/>
    </source>
</evidence>
<evidence type="ECO:0000256" key="1">
    <source>
        <dbReference type="ARBA" id="ARBA00022723"/>
    </source>
</evidence>
<organism evidence="7 8">
    <name type="scientific">Nothoprocta perdicaria</name>
    <name type="common">Chilean tinamou</name>
    <name type="synonym">Crypturus perdicarius</name>
    <dbReference type="NCBI Taxonomy" id="30464"/>
    <lineage>
        <taxon>Eukaryota</taxon>
        <taxon>Metazoa</taxon>
        <taxon>Chordata</taxon>
        <taxon>Craniata</taxon>
        <taxon>Vertebrata</taxon>
        <taxon>Euteleostomi</taxon>
        <taxon>Archelosauria</taxon>
        <taxon>Archosauria</taxon>
        <taxon>Dinosauria</taxon>
        <taxon>Saurischia</taxon>
        <taxon>Theropoda</taxon>
        <taxon>Coelurosauria</taxon>
        <taxon>Aves</taxon>
        <taxon>Palaeognathae</taxon>
        <taxon>Tinamiformes</taxon>
        <taxon>Tinamidae</taxon>
        <taxon>Nothoprocta</taxon>
    </lineage>
</organism>
<evidence type="ECO:0000259" key="6">
    <source>
        <dbReference type="PROSITE" id="PS50023"/>
    </source>
</evidence>
<name>A0A8C6ZCZ9_NOTPE</name>
<dbReference type="Proteomes" id="UP000694420">
    <property type="component" value="Unplaced"/>
</dbReference>
<sequence length="173" mass="20024">SILSYHLYHSTPSTQGRFKGQAGRVSLKVIKLHFLLFLQQMLKEVCTSCLQPVYSRERVASDKVCLHHSCFCCQVCRKKLSLQNYAALHGVFYCQLHYKQMIEMKSGREMGRAEHQLIEEELRGNIVMHFSGMQPHSQQDIQVIIFILLIIIIFILLILWAHSGQIPLEGHYP</sequence>
<accession>A0A8C6ZCZ9</accession>
<dbReference type="GO" id="GO:0046872">
    <property type="term" value="F:metal ion binding"/>
    <property type="evidence" value="ECO:0007669"/>
    <property type="project" value="UniProtKB-KW"/>
</dbReference>
<dbReference type="PROSITE" id="PS50023">
    <property type="entry name" value="LIM_DOMAIN_2"/>
    <property type="match status" value="1"/>
</dbReference>
<dbReference type="Gene3D" id="2.10.110.10">
    <property type="entry name" value="Cysteine Rich Protein"/>
    <property type="match status" value="1"/>
</dbReference>
<protein>
    <recommendedName>
        <fullName evidence="6">LIM zinc-binding domain-containing protein</fullName>
    </recommendedName>
</protein>
<dbReference type="SMART" id="SM00132">
    <property type="entry name" value="LIM"/>
    <property type="match status" value="1"/>
</dbReference>
<reference evidence="7" key="1">
    <citation type="submission" date="2025-08" db="UniProtKB">
        <authorList>
            <consortium name="Ensembl"/>
        </authorList>
    </citation>
    <scope>IDENTIFICATION</scope>
</reference>
<dbReference type="PANTHER" id="PTHR24206">
    <property type="entry name" value="OS06G0237300 PROTEIN"/>
    <property type="match status" value="1"/>
</dbReference>
<evidence type="ECO:0000313" key="7">
    <source>
        <dbReference type="Ensembl" id="ENSNPEP00000010806.1"/>
    </source>
</evidence>
<keyword evidence="8" id="KW-1185">Reference proteome</keyword>
<keyword evidence="3 4" id="KW-0440">LIM domain</keyword>
<evidence type="ECO:0000256" key="2">
    <source>
        <dbReference type="ARBA" id="ARBA00022833"/>
    </source>
</evidence>
<dbReference type="AlphaFoldDB" id="A0A8C6ZCZ9"/>
<dbReference type="InterPro" id="IPR001781">
    <property type="entry name" value="Znf_LIM"/>
</dbReference>
<keyword evidence="2 4" id="KW-0862">Zinc</keyword>
<reference evidence="7" key="2">
    <citation type="submission" date="2025-09" db="UniProtKB">
        <authorList>
            <consortium name="Ensembl"/>
        </authorList>
    </citation>
    <scope>IDENTIFICATION</scope>
</reference>
<keyword evidence="1 4" id="KW-0479">Metal-binding</keyword>
<evidence type="ECO:0000256" key="5">
    <source>
        <dbReference type="SAM" id="Phobius"/>
    </source>
</evidence>
<feature type="transmembrane region" description="Helical" evidence="5">
    <location>
        <begin position="143"/>
        <end position="163"/>
    </location>
</feature>
<feature type="domain" description="LIM zinc-binding" evidence="6">
    <location>
        <begin position="44"/>
        <end position="104"/>
    </location>
</feature>
<keyword evidence="5" id="KW-0472">Membrane</keyword>
<keyword evidence="5" id="KW-0812">Transmembrane</keyword>
<keyword evidence="5" id="KW-1133">Transmembrane helix</keyword>
<evidence type="ECO:0000256" key="3">
    <source>
        <dbReference type="ARBA" id="ARBA00023038"/>
    </source>
</evidence>
<proteinExistence type="predicted"/>